<dbReference type="GO" id="GO:0002088">
    <property type="term" value="P:lens development in camera-type eye"/>
    <property type="evidence" value="ECO:0007669"/>
    <property type="project" value="TreeGrafter"/>
</dbReference>
<feature type="domain" description="Beta/gamma crystallin 'Greek key'" evidence="5">
    <location>
        <begin position="122"/>
        <end position="164"/>
    </location>
</feature>
<dbReference type="EMBL" id="JAUPFM010000010">
    <property type="protein sequence ID" value="KAK2840273.1"/>
    <property type="molecule type" value="Genomic_DNA"/>
</dbReference>
<keyword evidence="7" id="KW-1185">Reference proteome</keyword>
<sequence>MGKIIFYEDRNFAGRYYECVSDCADLHSMFDRCRSIRVESGMFMIYDRRDYMGNQYFMRRGEYSDYLSTTSMNSCVRSCRLIPSIIFFEDRNFSGRRVECSADCGDLTCLLSCCNSIRVESGCFMVYEKPNYNGNQYYLSKGEYSDVQHWMGANDSISSCRLIPTQEPGSFNMRLYERIEFGGQMMDLVDDCPSVMDRFHTTDIFSCNVTNGNWLFYEHPNYRGRMYLIRPGEYKRFSEWGGRSARVGSIRRIMDY</sequence>
<dbReference type="Proteomes" id="UP001187415">
    <property type="component" value="Unassembled WGS sequence"/>
</dbReference>
<evidence type="ECO:0000313" key="7">
    <source>
        <dbReference type="Proteomes" id="UP001187415"/>
    </source>
</evidence>
<dbReference type="SUPFAM" id="SSF49695">
    <property type="entry name" value="gamma-Crystallin-like"/>
    <property type="match status" value="2"/>
</dbReference>
<protein>
    <recommendedName>
        <fullName evidence="5">Beta/gamma crystallin 'Greek key' domain-containing protein</fullName>
    </recommendedName>
</protein>
<accession>A0AA88ML58</accession>
<keyword evidence="4" id="KW-0677">Repeat</keyword>
<dbReference type="AlphaFoldDB" id="A0AA88ML58"/>
<feature type="domain" description="Beta/gamma crystallin 'Greek key'" evidence="5">
    <location>
        <begin position="212"/>
        <end position="254"/>
    </location>
</feature>
<comment type="caution">
    <text evidence="6">The sequence shown here is derived from an EMBL/GenBank/DDBJ whole genome shotgun (WGS) entry which is preliminary data.</text>
</comment>
<dbReference type="Pfam" id="PF00030">
    <property type="entry name" value="Crystall"/>
    <property type="match status" value="3"/>
</dbReference>
<comment type="function">
    <text evidence="1">Crystallins are the dominant structural components of the vertebrate eye lens.</text>
</comment>
<evidence type="ECO:0000256" key="3">
    <source>
        <dbReference type="ARBA" id="ARBA00022613"/>
    </source>
</evidence>
<comment type="similarity">
    <text evidence="2">Belongs to the beta/gamma-crystallin family.</text>
</comment>
<dbReference type="SMART" id="SM00247">
    <property type="entry name" value="XTALbg"/>
    <property type="match status" value="3"/>
</dbReference>
<dbReference type="PANTHER" id="PTHR11818">
    <property type="entry name" value="BETA/GAMMA CRYSTALLIN"/>
    <property type="match status" value="1"/>
</dbReference>
<feature type="domain" description="Beta/gamma crystallin 'Greek key'" evidence="5">
    <location>
        <begin position="41"/>
        <end position="83"/>
    </location>
</feature>
<gene>
    <name evidence="6" type="ORF">Q5P01_014013</name>
</gene>
<evidence type="ECO:0000259" key="5">
    <source>
        <dbReference type="PROSITE" id="PS50915"/>
    </source>
</evidence>
<feature type="domain" description="Beta/gamma crystallin 'Greek key'" evidence="5">
    <location>
        <begin position="2"/>
        <end position="40"/>
    </location>
</feature>
<proteinExistence type="inferred from homology"/>
<dbReference type="InterPro" id="IPR001064">
    <property type="entry name" value="Beta/gamma_crystallin"/>
</dbReference>
<evidence type="ECO:0000256" key="4">
    <source>
        <dbReference type="ARBA" id="ARBA00022737"/>
    </source>
</evidence>
<organism evidence="6 7">
    <name type="scientific">Channa striata</name>
    <name type="common">Snakehead murrel</name>
    <name type="synonym">Ophicephalus striatus</name>
    <dbReference type="NCBI Taxonomy" id="64152"/>
    <lineage>
        <taxon>Eukaryota</taxon>
        <taxon>Metazoa</taxon>
        <taxon>Chordata</taxon>
        <taxon>Craniata</taxon>
        <taxon>Vertebrata</taxon>
        <taxon>Euteleostomi</taxon>
        <taxon>Actinopterygii</taxon>
        <taxon>Neopterygii</taxon>
        <taxon>Teleostei</taxon>
        <taxon>Neoteleostei</taxon>
        <taxon>Acanthomorphata</taxon>
        <taxon>Anabantaria</taxon>
        <taxon>Anabantiformes</taxon>
        <taxon>Channoidei</taxon>
        <taxon>Channidae</taxon>
        <taxon>Channa</taxon>
    </lineage>
</organism>
<dbReference type="InterPro" id="IPR050252">
    <property type="entry name" value="Beta/Gamma-Crystallin"/>
</dbReference>
<dbReference type="FunFam" id="2.60.20.10:FF:000001">
    <property type="entry name" value="Crystallin gamma S"/>
    <property type="match status" value="2"/>
</dbReference>
<dbReference type="FunFam" id="2.60.20.10:FF:000003">
    <property type="entry name" value="Crystallin gamma S"/>
    <property type="match status" value="1"/>
</dbReference>
<evidence type="ECO:0000256" key="2">
    <source>
        <dbReference type="ARBA" id="ARBA00009646"/>
    </source>
</evidence>
<dbReference type="GO" id="GO:0005212">
    <property type="term" value="F:structural constituent of eye lens"/>
    <property type="evidence" value="ECO:0007669"/>
    <property type="project" value="UniProtKB-KW"/>
</dbReference>
<dbReference type="PANTHER" id="PTHR11818:SF129">
    <property type="entry name" value="CRYSTALLIN, GAMMA M6-RELATED"/>
    <property type="match status" value="1"/>
</dbReference>
<dbReference type="PROSITE" id="PS50915">
    <property type="entry name" value="CRYSTALLIN_BETA_GAMMA"/>
    <property type="match status" value="5"/>
</dbReference>
<dbReference type="InterPro" id="IPR011024">
    <property type="entry name" value="G_crystallin-like"/>
</dbReference>
<reference evidence="6" key="1">
    <citation type="submission" date="2023-07" db="EMBL/GenBank/DDBJ databases">
        <title>Chromosome-level Genome Assembly of Striped Snakehead (Channa striata).</title>
        <authorList>
            <person name="Liu H."/>
        </authorList>
    </citation>
    <scope>NUCLEOTIDE SEQUENCE</scope>
    <source>
        <strain evidence="6">Gz</strain>
        <tissue evidence="6">Muscle</tissue>
    </source>
</reference>
<name>A0AA88ML58_CHASR</name>
<feature type="domain" description="Beta/gamma crystallin 'Greek key'" evidence="5">
    <location>
        <begin position="83"/>
        <end position="121"/>
    </location>
</feature>
<dbReference type="GO" id="GO:0007601">
    <property type="term" value="P:visual perception"/>
    <property type="evidence" value="ECO:0007669"/>
    <property type="project" value="TreeGrafter"/>
</dbReference>
<dbReference type="PRINTS" id="PR01367">
    <property type="entry name" value="BGCRYSTALLIN"/>
</dbReference>
<evidence type="ECO:0000256" key="1">
    <source>
        <dbReference type="ARBA" id="ARBA00003689"/>
    </source>
</evidence>
<evidence type="ECO:0000313" key="6">
    <source>
        <dbReference type="EMBL" id="KAK2840273.1"/>
    </source>
</evidence>
<dbReference type="Gene3D" id="2.60.20.10">
    <property type="entry name" value="Crystallins"/>
    <property type="match status" value="3"/>
</dbReference>
<keyword evidence="3" id="KW-0273">Eye lens protein</keyword>